<comment type="caution">
    <text evidence="7">The sequence shown here is derived from an EMBL/GenBank/DDBJ whole genome shotgun (WGS) entry which is preliminary data.</text>
</comment>
<evidence type="ECO:0000256" key="2">
    <source>
        <dbReference type="ARBA" id="ARBA00022692"/>
    </source>
</evidence>
<dbReference type="Proteomes" id="UP001152747">
    <property type="component" value="Unassembled WGS sequence"/>
</dbReference>
<gene>
    <name evidence="7" type="ORF">CAMP_LOCUS3438</name>
</gene>
<feature type="region of interest" description="Disordered" evidence="5">
    <location>
        <begin position="316"/>
        <end position="353"/>
    </location>
</feature>
<comment type="subcellular location">
    <subcellularLocation>
        <location evidence="1">Membrane</location>
        <topology evidence="1">Multi-pass membrane protein</topology>
    </subcellularLocation>
</comment>
<evidence type="ECO:0000256" key="1">
    <source>
        <dbReference type="ARBA" id="ARBA00004141"/>
    </source>
</evidence>
<reference evidence="7" key="1">
    <citation type="submission" date="2022-11" db="EMBL/GenBank/DDBJ databases">
        <authorList>
            <person name="Kikuchi T."/>
        </authorList>
    </citation>
    <scope>NUCLEOTIDE SEQUENCE</scope>
    <source>
        <strain evidence="7">PS1010</strain>
    </source>
</reference>
<name>A0A9P1MYI8_9PELO</name>
<evidence type="ECO:0000256" key="6">
    <source>
        <dbReference type="SAM" id="Phobius"/>
    </source>
</evidence>
<feature type="transmembrane region" description="Helical" evidence="6">
    <location>
        <begin position="275"/>
        <end position="298"/>
    </location>
</feature>
<organism evidence="7 8">
    <name type="scientific">Caenorhabditis angaria</name>
    <dbReference type="NCBI Taxonomy" id="860376"/>
    <lineage>
        <taxon>Eukaryota</taxon>
        <taxon>Metazoa</taxon>
        <taxon>Ecdysozoa</taxon>
        <taxon>Nematoda</taxon>
        <taxon>Chromadorea</taxon>
        <taxon>Rhabditida</taxon>
        <taxon>Rhabditina</taxon>
        <taxon>Rhabditomorpha</taxon>
        <taxon>Rhabditoidea</taxon>
        <taxon>Rhabditidae</taxon>
        <taxon>Peloderinae</taxon>
        <taxon>Caenorhabditis</taxon>
    </lineage>
</organism>
<keyword evidence="3 6" id="KW-1133">Transmembrane helix</keyword>
<accession>A0A9P1MYI8</accession>
<keyword evidence="2 6" id="KW-0812">Transmembrane</keyword>
<dbReference type="OrthoDB" id="5832279at2759"/>
<protein>
    <submittedName>
        <fullName evidence="7">Uncharacterized protein</fullName>
    </submittedName>
</protein>
<dbReference type="SMART" id="SM01417">
    <property type="entry name" value="Solute_trans_a"/>
    <property type="match status" value="1"/>
</dbReference>
<evidence type="ECO:0000313" key="7">
    <source>
        <dbReference type="EMBL" id="CAI5440801.1"/>
    </source>
</evidence>
<keyword evidence="4 6" id="KW-0472">Membrane</keyword>
<evidence type="ECO:0000256" key="4">
    <source>
        <dbReference type="ARBA" id="ARBA00023136"/>
    </source>
</evidence>
<feature type="transmembrane region" description="Helical" evidence="6">
    <location>
        <begin position="33"/>
        <end position="60"/>
    </location>
</feature>
<dbReference type="InterPro" id="IPR005178">
    <property type="entry name" value="Ostalpha/TMEM184C"/>
</dbReference>
<keyword evidence="8" id="KW-1185">Reference proteome</keyword>
<evidence type="ECO:0000256" key="5">
    <source>
        <dbReference type="SAM" id="MobiDB-lite"/>
    </source>
</evidence>
<dbReference type="EMBL" id="CANHGI010000002">
    <property type="protein sequence ID" value="CAI5440801.1"/>
    <property type="molecule type" value="Genomic_DNA"/>
</dbReference>
<evidence type="ECO:0000313" key="8">
    <source>
        <dbReference type="Proteomes" id="UP001152747"/>
    </source>
</evidence>
<dbReference type="AlphaFoldDB" id="A0A9P1MYI8"/>
<dbReference type="GO" id="GO:0016020">
    <property type="term" value="C:membrane"/>
    <property type="evidence" value="ECO:0007669"/>
    <property type="project" value="UniProtKB-SubCell"/>
</dbReference>
<feature type="transmembrane region" description="Helical" evidence="6">
    <location>
        <begin position="98"/>
        <end position="122"/>
    </location>
</feature>
<feature type="transmembrane region" description="Helical" evidence="6">
    <location>
        <begin position="72"/>
        <end position="92"/>
    </location>
</feature>
<feature type="transmembrane region" description="Helical" evidence="6">
    <location>
        <begin position="197"/>
        <end position="221"/>
    </location>
</feature>
<proteinExistence type="predicted"/>
<dbReference type="Pfam" id="PF03619">
    <property type="entry name" value="Solute_trans_a"/>
    <property type="match status" value="1"/>
</dbReference>
<dbReference type="PANTHER" id="PTHR23423">
    <property type="entry name" value="ORGANIC SOLUTE TRANSPORTER-RELATED"/>
    <property type="match status" value="1"/>
</dbReference>
<evidence type="ECO:0000256" key="3">
    <source>
        <dbReference type="ARBA" id="ARBA00022989"/>
    </source>
</evidence>
<sequence length="363" mass="41636">MFMDVVKTLINSNLSLEPPIPSASEWLANMSVMHVWCLSMSSIFVVITFSLAFVQLYFVMKYVSNERIRNDLYSLILMYPITTFCSVMGMFIPRAAVFLYAVALVYFMFTLFVLVTILFNIFGGRQQMSTYLLQRNVKIKLTMFPFCLFKCIPMIESTDANLRRIEWLVFQTPIIRTCLELTSVAVSMEQGGRRESVWFVFSQLCGLVSMLVAFYGCYVMVPLGREKHDPYQFIWLFRICDVAQCLYTIQKFVFEFAAAVGIITADRLMPGTAKALWWTSFMITWQMMLLSALTSYLMRPMKCNFFDLYPSNERPQTRPTILSSTNGTSAGNSMETLQSSRSEGSLPKQSSTPLNIIGHFDSF</sequence>